<evidence type="ECO:0000256" key="1">
    <source>
        <dbReference type="SAM" id="Phobius"/>
    </source>
</evidence>
<proteinExistence type="predicted"/>
<accession>A0ABW5W8K8</accession>
<reference evidence="3" key="1">
    <citation type="journal article" date="2019" name="Int. J. Syst. Evol. Microbiol.">
        <title>The Global Catalogue of Microorganisms (GCM) 10K type strain sequencing project: providing services to taxonomists for standard genome sequencing and annotation.</title>
        <authorList>
            <consortium name="The Broad Institute Genomics Platform"/>
            <consortium name="The Broad Institute Genome Sequencing Center for Infectious Disease"/>
            <person name="Wu L."/>
            <person name="Ma J."/>
        </authorList>
    </citation>
    <scope>NUCLEOTIDE SEQUENCE [LARGE SCALE GENOMIC DNA]</scope>
    <source>
        <strain evidence="3">IBRC-M 10906</strain>
    </source>
</reference>
<keyword evidence="1" id="KW-1133">Transmembrane helix</keyword>
<organism evidence="2 3">
    <name type="scientific">Prauserella oleivorans</name>
    <dbReference type="NCBI Taxonomy" id="1478153"/>
    <lineage>
        <taxon>Bacteria</taxon>
        <taxon>Bacillati</taxon>
        <taxon>Actinomycetota</taxon>
        <taxon>Actinomycetes</taxon>
        <taxon>Pseudonocardiales</taxon>
        <taxon>Pseudonocardiaceae</taxon>
        <taxon>Prauserella</taxon>
    </lineage>
</organism>
<keyword evidence="3" id="KW-1185">Reference proteome</keyword>
<sequence>MVVQRLQAAALVAGPVIFATSPFFWTNGHYGVNGGMLIALSMVPWVYGLIGEYERLRERTPTAAGLWLLLLLIGMFGTIGFGMQGFFEGVFGVGLDDRTALGRLGEYPPQSVVMLWLPGPTFPLSLLVFGLLLAWTRMAPRWVVVLICLAAIAFPVGRVLRLEWIAYVVDLLVIVPFSQLAWRAWHRTESVATTV</sequence>
<dbReference type="EMBL" id="JBHUOF010000008">
    <property type="protein sequence ID" value="MFD2799514.1"/>
    <property type="molecule type" value="Genomic_DNA"/>
</dbReference>
<dbReference type="Proteomes" id="UP001597478">
    <property type="component" value="Unassembled WGS sequence"/>
</dbReference>
<evidence type="ECO:0000313" key="2">
    <source>
        <dbReference type="EMBL" id="MFD2799514.1"/>
    </source>
</evidence>
<feature type="transmembrane region" description="Helical" evidence="1">
    <location>
        <begin position="113"/>
        <end position="135"/>
    </location>
</feature>
<dbReference type="RefSeq" id="WP_377514022.1">
    <property type="nucleotide sequence ID" value="NZ_JBHUOF010000008.1"/>
</dbReference>
<comment type="caution">
    <text evidence="2">The sequence shown here is derived from an EMBL/GenBank/DDBJ whole genome shotgun (WGS) entry which is preliminary data.</text>
</comment>
<protein>
    <submittedName>
        <fullName evidence="2">Uncharacterized protein</fullName>
    </submittedName>
</protein>
<keyword evidence="1" id="KW-0472">Membrane</keyword>
<gene>
    <name evidence="2" type="ORF">ACFS2C_08925</name>
</gene>
<feature type="transmembrane region" description="Helical" evidence="1">
    <location>
        <begin position="29"/>
        <end position="50"/>
    </location>
</feature>
<name>A0ABW5W8K8_9PSEU</name>
<keyword evidence="1" id="KW-0812">Transmembrane</keyword>
<evidence type="ECO:0000313" key="3">
    <source>
        <dbReference type="Proteomes" id="UP001597478"/>
    </source>
</evidence>
<feature type="transmembrane region" description="Helical" evidence="1">
    <location>
        <begin position="164"/>
        <end position="182"/>
    </location>
</feature>
<feature type="transmembrane region" description="Helical" evidence="1">
    <location>
        <begin position="142"/>
        <end position="158"/>
    </location>
</feature>
<feature type="transmembrane region" description="Helical" evidence="1">
    <location>
        <begin position="62"/>
        <end position="87"/>
    </location>
</feature>